<accession>A0ABQ9EL30</accession>
<organism evidence="1 2">
    <name type="scientific">Tegillarca granosa</name>
    <name type="common">Malaysian cockle</name>
    <name type="synonym">Anadara granosa</name>
    <dbReference type="NCBI Taxonomy" id="220873"/>
    <lineage>
        <taxon>Eukaryota</taxon>
        <taxon>Metazoa</taxon>
        <taxon>Spiralia</taxon>
        <taxon>Lophotrochozoa</taxon>
        <taxon>Mollusca</taxon>
        <taxon>Bivalvia</taxon>
        <taxon>Autobranchia</taxon>
        <taxon>Pteriomorphia</taxon>
        <taxon>Arcoida</taxon>
        <taxon>Arcoidea</taxon>
        <taxon>Arcidae</taxon>
        <taxon>Tegillarca</taxon>
    </lineage>
</organism>
<sequence>MAGKTSDMKEEQHTEDDQSDIVNSCIDKLICETRTPYWRTALLDLLKPHFQPEHIKKILQFLLSNTFSAMHVCEKGPDTPVDIDTLSVPPNFDLVNWRRILIGISLSLCEPDTNRDINMIGVSISSKTKLEYLKGFYFIIQGFMELSWDVLQLVICLQEKDASLLYETLNDTMKGYDIPDFSRKYITETYQQKMQVMRQLGFYRISENNPVTWTKPRHSKELQPLLYVLHGMYRIPVGISASD</sequence>
<keyword evidence="2" id="KW-1185">Reference proteome</keyword>
<evidence type="ECO:0000313" key="1">
    <source>
        <dbReference type="EMBL" id="KAJ8305962.1"/>
    </source>
</evidence>
<reference evidence="1 2" key="1">
    <citation type="submission" date="2022-12" db="EMBL/GenBank/DDBJ databases">
        <title>Chromosome-level genome of Tegillarca granosa.</title>
        <authorList>
            <person name="Kim J."/>
        </authorList>
    </citation>
    <scope>NUCLEOTIDE SEQUENCE [LARGE SCALE GENOMIC DNA]</scope>
    <source>
        <strain evidence="1">Teg-2019</strain>
        <tissue evidence="1">Adductor muscle</tissue>
    </source>
</reference>
<gene>
    <name evidence="1" type="ORF">KUTeg_016507</name>
</gene>
<name>A0ABQ9EL30_TEGGR</name>
<proteinExistence type="predicted"/>
<protein>
    <submittedName>
        <fullName evidence="1">Uncharacterized protein</fullName>
    </submittedName>
</protein>
<evidence type="ECO:0000313" key="2">
    <source>
        <dbReference type="Proteomes" id="UP001217089"/>
    </source>
</evidence>
<comment type="caution">
    <text evidence="1">The sequence shown here is derived from an EMBL/GenBank/DDBJ whole genome shotgun (WGS) entry which is preliminary data.</text>
</comment>
<dbReference type="EMBL" id="JARBDR010000813">
    <property type="protein sequence ID" value="KAJ8305962.1"/>
    <property type="molecule type" value="Genomic_DNA"/>
</dbReference>
<dbReference type="Proteomes" id="UP001217089">
    <property type="component" value="Unassembled WGS sequence"/>
</dbReference>